<dbReference type="AlphaFoldDB" id="A0A0A8ZGJ6"/>
<protein>
    <submittedName>
        <fullName evidence="1">Uncharacterized protein</fullName>
    </submittedName>
</protein>
<organism evidence="1">
    <name type="scientific">Arundo donax</name>
    <name type="common">Giant reed</name>
    <name type="synonym">Donax arundinaceus</name>
    <dbReference type="NCBI Taxonomy" id="35708"/>
    <lineage>
        <taxon>Eukaryota</taxon>
        <taxon>Viridiplantae</taxon>
        <taxon>Streptophyta</taxon>
        <taxon>Embryophyta</taxon>
        <taxon>Tracheophyta</taxon>
        <taxon>Spermatophyta</taxon>
        <taxon>Magnoliopsida</taxon>
        <taxon>Liliopsida</taxon>
        <taxon>Poales</taxon>
        <taxon>Poaceae</taxon>
        <taxon>PACMAD clade</taxon>
        <taxon>Arundinoideae</taxon>
        <taxon>Arundineae</taxon>
        <taxon>Arundo</taxon>
    </lineage>
</organism>
<evidence type="ECO:0000313" key="1">
    <source>
        <dbReference type="EMBL" id="JAD35865.1"/>
    </source>
</evidence>
<reference evidence="1" key="2">
    <citation type="journal article" date="2015" name="Data Brief">
        <title>Shoot transcriptome of the giant reed, Arundo donax.</title>
        <authorList>
            <person name="Barrero R.A."/>
            <person name="Guerrero F.D."/>
            <person name="Moolhuijzen P."/>
            <person name="Goolsby J.A."/>
            <person name="Tidwell J."/>
            <person name="Bellgard S.E."/>
            <person name="Bellgard M.I."/>
        </authorList>
    </citation>
    <scope>NUCLEOTIDE SEQUENCE</scope>
    <source>
        <tissue evidence="1">Shoot tissue taken approximately 20 cm above the soil surface</tissue>
    </source>
</reference>
<dbReference type="EMBL" id="GBRH01262030">
    <property type="protein sequence ID" value="JAD35865.1"/>
    <property type="molecule type" value="Transcribed_RNA"/>
</dbReference>
<accession>A0A0A8ZGJ6</accession>
<sequence>MTWKRMVREMMSLISFYREFFWDDVEAYGVRDDVADFVL</sequence>
<reference evidence="1" key="1">
    <citation type="submission" date="2014-09" db="EMBL/GenBank/DDBJ databases">
        <authorList>
            <person name="Magalhaes I.L.F."/>
            <person name="Oliveira U."/>
            <person name="Santos F.R."/>
            <person name="Vidigal T.H.D.A."/>
            <person name="Brescovit A.D."/>
            <person name="Santos A.J."/>
        </authorList>
    </citation>
    <scope>NUCLEOTIDE SEQUENCE</scope>
    <source>
        <tissue evidence="1">Shoot tissue taken approximately 20 cm above the soil surface</tissue>
    </source>
</reference>
<proteinExistence type="predicted"/>
<name>A0A0A8ZGJ6_ARUDO</name>